<feature type="domain" description="Multidrug resistance protein MdtA-like C-terminal permuted SH3" evidence="8">
    <location>
        <begin position="302"/>
        <end position="363"/>
    </location>
</feature>
<keyword evidence="10" id="KW-1185">Reference proteome</keyword>
<dbReference type="InterPro" id="IPR006143">
    <property type="entry name" value="RND_pump_MFP"/>
</dbReference>
<dbReference type="Gene3D" id="2.40.420.20">
    <property type="match status" value="1"/>
</dbReference>
<proteinExistence type="inferred from homology"/>
<evidence type="ECO:0000256" key="3">
    <source>
        <dbReference type="SAM" id="MobiDB-lite"/>
    </source>
</evidence>
<evidence type="ECO:0000313" key="9">
    <source>
        <dbReference type="EMBL" id="SKB41493.1"/>
    </source>
</evidence>
<dbReference type="Proteomes" id="UP000190044">
    <property type="component" value="Unassembled WGS sequence"/>
</dbReference>
<organism evidence="9 10">
    <name type="scientific">Sphingopyxis flava</name>
    <dbReference type="NCBI Taxonomy" id="1507287"/>
    <lineage>
        <taxon>Bacteria</taxon>
        <taxon>Pseudomonadati</taxon>
        <taxon>Pseudomonadota</taxon>
        <taxon>Alphaproteobacteria</taxon>
        <taxon>Sphingomonadales</taxon>
        <taxon>Sphingomonadaceae</taxon>
        <taxon>Sphingopyxis</taxon>
    </lineage>
</organism>
<evidence type="ECO:0000259" key="6">
    <source>
        <dbReference type="Pfam" id="PF25917"/>
    </source>
</evidence>
<keyword evidence="4" id="KW-0732">Signal</keyword>
<feature type="domain" description="Multidrug resistance protein MdtA-like alpha-helical hairpin" evidence="5">
    <location>
        <begin position="105"/>
        <end position="174"/>
    </location>
</feature>
<dbReference type="Gene3D" id="2.40.50.100">
    <property type="match status" value="1"/>
</dbReference>
<dbReference type="FunFam" id="2.40.420.20:FF:000001">
    <property type="entry name" value="Efflux RND transporter periplasmic adaptor subunit"/>
    <property type="match status" value="1"/>
</dbReference>
<dbReference type="Pfam" id="PF25967">
    <property type="entry name" value="RND-MFP_C"/>
    <property type="match status" value="1"/>
</dbReference>
<dbReference type="GO" id="GO:0022857">
    <property type="term" value="F:transmembrane transporter activity"/>
    <property type="evidence" value="ECO:0007669"/>
    <property type="project" value="InterPro"/>
</dbReference>
<dbReference type="GO" id="GO:0030313">
    <property type="term" value="C:cell envelope"/>
    <property type="evidence" value="ECO:0007669"/>
    <property type="project" value="UniProtKB-SubCell"/>
</dbReference>
<dbReference type="InterPro" id="IPR058626">
    <property type="entry name" value="MdtA-like_b-barrel"/>
</dbReference>
<dbReference type="SUPFAM" id="SSF111369">
    <property type="entry name" value="HlyD-like secretion proteins"/>
    <property type="match status" value="1"/>
</dbReference>
<dbReference type="AlphaFoldDB" id="A0A1T5B3N9"/>
<dbReference type="Pfam" id="PF25944">
    <property type="entry name" value="Beta-barrel_RND"/>
    <property type="match status" value="1"/>
</dbReference>
<reference evidence="10" key="1">
    <citation type="submission" date="2017-02" db="EMBL/GenBank/DDBJ databases">
        <authorList>
            <person name="Varghese N."/>
            <person name="Submissions S."/>
        </authorList>
    </citation>
    <scope>NUCLEOTIDE SEQUENCE [LARGE SCALE GENOMIC DNA]</scope>
    <source>
        <strain evidence="10">R11H</strain>
    </source>
</reference>
<dbReference type="InterPro" id="IPR058624">
    <property type="entry name" value="MdtA-like_HH"/>
</dbReference>
<evidence type="ECO:0000259" key="8">
    <source>
        <dbReference type="Pfam" id="PF25967"/>
    </source>
</evidence>
<evidence type="ECO:0000313" key="10">
    <source>
        <dbReference type="Proteomes" id="UP000190044"/>
    </source>
</evidence>
<evidence type="ECO:0000256" key="2">
    <source>
        <dbReference type="ARBA" id="ARBA00009477"/>
    </source>
</evidence>
<dbReference type="InterPro" id="IPR058627">
    <property type="entry name" value="MdtA-like_C"/>
</dbReference>
<feature type="signal peptide" evidence="4">
    <location>
        <begin position="1"/>
        <end position="25"/>
    </location>
</feature>
<protein>
    <submittedName>
        <fullName evidence="9">Membrane fusion protein, multidrug efflux system</fullName>
    </submittedName>
</protein>
<dbReference type="Gene3D" id="2.40.30.170">
    <property type="match status" value="1"/>
</dbReference>
<dbReference type="PROSITE" id="PS51257">
    <property type="entry name" value="PROKAR_LIPOPROTEIN"/>
    <property type="match status" value="1"/>
</dbReference>
<name>A0A1T5B3N9_9SPHN</name>
<dbReference type="Pfam" id="PF25917">
    <property type="entry name" value="BSH_RND"/>
    <property type="match status" value="1"/>
</dbReference>
<dbReference type="EMBL" id="FUYP01000005">
    <property type="protein sequence ID" value="SKB41493.1"/>
    <property type="molecule type" value="Genomic_DNA"/>
</dbReference>
<evidence type="ECO:0000256" key="1">
    <source>
        <dbReference type="ARBA" id="ARBA00004196"/>
    </source>
</evidence>
<comment type="subcellular location">
    <subcellularLocation>
        <location evidence="1">Cell envelope</location>
    </subcellularLocation>
</comment>
<feature type="domain" description="Multidrug resistance protein MdtA-like barrel-sandwich hybrid" evidence="6">
    <location>
        <begin position="65"/>
        <end position="207"/>
    </location>
</feature>
<dbReference type="GO" id="GO:0046677">
    <property type="term" value="P:response to antibiotic"/>
    <property type="evidence" value="ECO:0007669"/>
    <property type="project" value="TreeGrafter"/>
</dbReference>
<feature type="region of interest" description="Disordered" evidence="3">
    <location>
        <begin position="374"/>
        <end position="393"/>
    </location>
</feature>
<gene>
    <name evidence="9" type="ORF">SAMN06295937_100582</name>
</gene>
<evidence type="ECO:0000259" key="5">
    <source>
        <dbReference type="Pfam" id="PF25876"/>
    </source>
</evidence>
<dbReference type="Pfam" id="PF25876">
    <property type="entry name" value="HH_MFP_RND"/>
    <property type="match status" value="1"/>
</dbReference>
<dbReference type="InterPro" id="IPR058625">
    <property type="entry name" value="MdtA-like_BSH"/>
</dbReference>
<comment type="similarity">
    <text evidence="2">Belongs to the membrane fusion protein (MFP) (TC 8.A.1) family.</text>
</comment>
<evidence type="ECO:0000259" key="7">
    <source>
        <dbReference type="Pfam" id="PF25944"/>
    </source>
</evidence>
<dbReference type="GO" id="GO:0005886">
    <property type="term" value="C:plasma membrane"/>
    <property type="evidence" value="ECO:0007669"/>
    <property type="project" value="TreeGrafter"/>
</dbReference>
<feature type="domain" description="Multidrug resistance protein MdtA-like beta-barrel" evidence="7">
    <location>
        <begin position="211"/>
        <end position="296"/>
    </location>
</feature>
<dbReference type="PANTHER" id="PTHR30158:SF3">
    <property type="entry name" value="MULTIDRUG EFFLUX PUMP SUBUNIT ACRA-RELATED"/>
    <property type="match status" value="1"/>
</dbReference>
<accession>A0A1T5B3N9</accession>
<dbReference type="NCBIfam" id="TIGR01730">
    <property type="entry name" value="RND_mfp"/>
    <property type="match status" value="1"/>
</dbReference>
<sequence length="393" mass="41272">MMPKQRPLLLTGALCAAILSLGACANKDDQGGRDRGAPEVGYVVAATSAVPITTELGGRTVAFETSEVRPQVSGLIRRRLFTEGGVVRAGQPLYEIDASLYRAAVDQAEANLASARASAAAAEEKAKRFEPLAKMQAIAEQDYTDALAAARVARAAVAQNAAALETARINLRYATITAPISGRIGRSLATPGALVSASQAQPLAVIQQLDPIYVDMQQSSAELTALRQSLASGGTQPGSTAVRLKLEDGSDYGFTGTVQFSEMTVNEATGTVTLRARFPNPKRLLLPGMFVTALFDQAVEPDAILVPQPAIQRDFDGSAFVYLVGKDNKVVRRKVATERTAGTNWVISAGINPGERIITQGVGNLRTGMQVRPVPASSAQQVGAAGREAAKGK</sequence>
<dbReference type="Gene3D" id="1.10.287.470">
    <property type="entry name" value="Helix hairpin bin"/>
    <property type="match status" value="1"/>
</dbReference>
<dbReference type="PANTHER" id="PTHR30158">
    <property type="entry name" value="ACRA/E-RELATED COMPONENT OF DRUG EFFLUX TRANSPORTER"/>
    <property type="match status" value="1"/>
</dbReference>
<feature type="chain" id="PRO_5012075050" evidence="4">
    <location>
        <begin position="26"/>
        <end position="393"/>
    </location>
</feature>
<evidence type="ECO:0000256" key="4">
    <source>
        <dbReference type="SAM" id="SignalP"/>
    </source>
</evidence>